<dbReference type="Pfam" id="PF00622">
    <property type="entry name" value="SPRY"/>
    <property type="match status" value="1"/>
</dbReference>
<evidence type="ECO:0000256" key="1">
    <source>
        <dbReference type="ARBA" id="ARBA00022723"/>
    </source>
</evidence>
<protein>
    <submittedName>
        <fullName evidence="9">RING finger protein 39</fullName>
    </submittedName>
</protein>
<dbReference type="Proteomes" id="UP001165780">
    <property type="component" value="Unplaced"/>
</dbReference>
<dbReference type="InterPro" id="IPR003879">
    <property type="entry name" value="Butyrophylin_SPRY"/>
</dbReference>
<dbReference type="GO" id="GO:0008270">
    <property type="term" value="F:zinc ion binding"/>
    <property type="evidence" value="ECO:0007669"/>
    <property type="project" value="UniProtKB-KW"/>
</dbReference>
<dbReference type="Gene3D" id="2.60.120.920">
    <property type="match status" value="1"/>
</dbReference>
<dbReference type="Pfam" id="PF13765">
    <property type="entry name" value="PRY"/>
    <property type="match status" value="1"/>
</dbReference>
<feature type="domain" description="B30.2/SPRY" evidence="7">
    <location>
        <begin position="167"/>
        <end position="375"/>
    </location>
</feature>
<dbReference type="RefSeq" id="XP_019294844.2">
    <property type="nucleotide sequence ID" value="XM_019439299.2"/>
</dbReference>
<accession>A0A9V1F3Y5</accession>
<gene>
    <name evidence="9" type="primary">RNF39</name>
</gene>
<dbReference type="InterPro" id="IPR043136">
    <property type="entry name" value="B30.2/SPRY_sf"/>
</dbReference>
<evidence type="ECO:0000313" key="8">
    <source>
        <dbReference type="Proteomes" id="UP001165780"/>
    </source>
</evidence>
<proteinExistence type="predicted"/>
<evidence type="ECO:0000259" key="7">
    <source>
        <dbReference type="PROSITE" id="PS50188"/>
    </source>
</evidence>
<evidence type="ECO:0000256" key="3">
    <source>
        <dbReference type="ARBA" id="ARBA00022833"/>
    </source>
</evidence>
<dbReference type="PROSITE" id="PS50089">
    <property type="entry name" value="ZF_RING_2"/>
    <property type="match status" value="1"/>
</dbReference>
<keyword evidence="1" id="KW-0479">Metal-binding</keyword>
<dbReference type="AlphaFoldDB" id="A0A9V1F3Y5"/>
<dbReference type="CTD" id="80352"/>
<reference evidence="9" key="1">
    <citation type="submission" date="2025-08" db="UniProtKB">
        <authorList>
            <consortium name="RefSeq"/>
        </authorList>
    </citation>
    <scope>IDENTIFICATION</scope>
    <source>
        <tissue evidence="9">Whole blood</tissue>
    </source>
</reference>
<feature type="region of interest" description="Disordered" evidence="5">
    <location>
        <begin position="123"/>
        <end position="172"/>
    </location>
</feature>
<dbReference type="InterPro" id="IPR001841">
    <property type="entry name" value="Znf_RING"/>
</dbReference>
<dbReference type="InterPro" id="IPR017907">
    <property type="entry name" value="Znf_RING_CS"/>
</dbReference>
<dbReference type="InterPro" id="IPR013083">
    <property type="entry name" value="Znf_RING/FYVE/PHD"/>
</dbReference>
<dbReference type="InterPro" id="IPR003877">
    <property type="entry name" value="SPRY_dom"/>
</dbReference>
<evidence type="ECO:0000256" key="2">
    <source>
        <dbReference type="ARBA" id="ARBA00022771"/>
    </source>
</evidence>
<evidence type="ECO:0000313" key="9">
    <source>
        <dbReference type="RefSeq" id="XP_019294844.2"/>
    </source>
</evidence>
<dbReference type="GeneID" id="109260840"/>
<dbReference type="InterPro" id="IPR006574">
    <property type="entry name" value="PRY"/>
</dbReference>
<evidence type="ECO:0000259" key="6">
    <source>
        <dbReference type="PROSITE" id="PS50089"/>
    </source>
</evidence>
<feature type="domain" description="RING-type" evidence="6">
    <location>
        <begin position="45"/>
        <end position="91"/>
    </location>
</feature>
<dbReference type="PRINTS" id="PR01407">
    <property type="entry name" value="BUTYPHLNCDUF"/>
</dbReference>
<organism evidence="8 9">
    <name type="scientific">Panthera pardus</name>
    <name type="common">Leopard</name>
    <name type="synonym">Felis pardus</name>
    <dbReference type="NCBI Taxonomy" id="9691"/>
    <lineage>
        <taxon>Eukaryota</taxon>
        <taxon>Metazoa</taxon>
        <taxon>Chordata</taxon>
        <taxon>Craniata</taxon>
        <taxon>Vertebrata</taxon>
        <taxon>Euteleostomi</taxon>
        <taxon>Mammalia</taxon>
        <taxon>Eutheria</taxon>
        <taxon>Laurasiatheria</taxon>
        <taxon>Carnivora</taxon>
        <taxon>Feliformia</taxon>
        <taxon>Felidae</taxon>
        <taxon>Pantherinae</taxon>
        <taxon>Panthera</taxon>
    </lineage>
</organism>
<dbReference type="InterPro" id="IPR027370">
    <property type="entry name" value="Znf-RING_euk"/>
</dbReference>
<feature type="compositionally biased region" description="Basic and acidic residues" evidence="5">
    <location>
        <begin position="143"/>
        <end position="156"/>
    </location>
</feature>
<dbReference type="SMART" id="SM00589">
    <property type="entry name" value="PRY"/>
    <property type="match status" value="1"/>
</dbReference>
<dbReference type="SMART" id="SM00184">
    <property type="entry name" value="RING"/>
    <property type="match status" value="1"/>
</dbReference>
<sequence length="375" mass="39831">MRRAGTGPRARLAAGAARGRGVALPMEAPELGPGLVQRLEQLATCPLCGGPFEDPVLLACEHSFCRACLARRWGAPPAAGDPAPAPACPSCGQPCPRRSLRSNVRLAVEVRISRGLRDKLAEAGARAGRRRGGRIPTMGCLDPRGEDTRKTWRRLDAPTPKSSNSDDDVPEDYPVVKNMLHRLTADLTLDPGTAHRQLLISADRRSVQLAPPGTPAPPDGPARFDQLPAVLGAQGFGAGRHCWEVETAAAAGDQEDGDQDSGEARYAVGAAGESVRRKGRVGLCPAGAVWAVEGRAGRLWALTEPEPTPVGGAGPPPRRIRVDVDWERGRVAFYDGRSLDLLFAFQAPGPLGQRVFPLLCTRDARAPLRIVPAEG</sequence>
<dbReference type="SUPFAM" id="SSF57850">
    <property type="entry name" value="RING/U-box"/>
    <property type="match status" value="1"/>
</dbReference>
<dbReference type="PROSITE" id="PS00518">
    <property type="entry name" value="ZF_RING_1"/>
    <property type="match status" value="1"/>
</dbReference>
<dbReference type="KEGG" id="ppad:109260840"/>
<dbReference type="PANTHER" id="PTHR24103">
    <property type="entry name" value="E3 UBIQUITIN-PROTEIN LIGASE TRIM"/>
    <property type="match status" value="1"/>
</dbReference>
<name>A0A9V1F3Y5_PANPR</name>
<dbReference type="SMART" id="SM00449">
    <property type="entry name" value="SPRY"/>
    <property type="match status" value="1"/>
</dbReference>
<dbReference type="SUPFAM" id="SSF49899">
    <property type="entry name" value="Concanavalin A-like lectins/glucanases"/>
    <property type="match status" value="1"/>
</dbReference>
<dbReference type="InterPro" id="IPR013320">
    <property type="entry name" value="ConA-like_dom_sf"/>
</dbReference>
<dbReference type="Pfam" id="PF13445">
    <property type="entry name" value="zf-RING_UBOX"/>
    <property type="match status" value="1"/>
</dbReference>
<dbReference type="InterPro" id="IPR001870">
    <property type="entry name" value="B30.2/SPRY"/>
</dbReference>
<keyword evidence="2 4" id="KW-0863">Zinc-finger</keyword>
<keyword evidence="8" id="KW-1185">Reference proteome</keyword>
<dbReference type="Gene3D" id="3.30.40.10">
    <property type="entry name" value="Zinc/RING finger domain, C3HC4 (zinc finger)"/>
    <property type="match status" value="1"/>
</dbReference>
<keyword evidence="3" id="KW-0862">Zinc</keyword>
<dbReference type="InterPro" id="IPR050143">
    <property type="entry name" value="TRIM/RBCC"/>
</dbReference>
<dbReference type="PROSITE" id="PS50188">
    <property type="entry name" value="B302_SPRY"/>
    <property type="match status" value="1"/>
</dbReference>
<evidence type="ECO:0000256" key="4">
    <source>
        <dbReference type="PROSITE-ProRule" id="PRU00175"/>
    </source>
</evidence>
<evidence type="ECO:0000256" key="5">
    <source>
        <dbReference type="SAM" id="MobiDB-lite"/>
    </source>
</evidence>